<evidence type="ECO:0000313" key="2">
    <source>
        <dbReference type="Proteomes" id="UP000095447"/>
    </source>
</evidence>
<dbReference type="RefSeq" id="WP_055053260.1">
    <property type="nucleotide sequence ID" value="NZ_CYZA01000006.1"/>
</dbReference>
<evidence type="ECO:0000313" key="1">
    <source>
        <dbReference type="EMBL" id="CUN85323.1"/>
    </source>
</evidence>
<protein>
    <submittedName>
        <fullName evidence="1">Uncharacterized protein</fullName>
    </submittedName>
</protein>
<accession>A0A174AAT2</accession>
<gene>
    <name evidence="1" type="ORF">ERS852395_01521</name>
</gene>
<sequence length="154" mass="17891">MIINNSIRTYAPIAPPYFDGCLFMNATYEMPEELANLFTKGLESLSKHLYEKNIDPTKLFPVSLIFTKDGSFSVTENEATTYGRCMSFLVYSMERIITSNNQHMQLFAFIEELVHYYFQETNETKVKLTTFSVVQKIFPEITFEEVTSWGVNWS</sequence>
<dbReference type="AlphaFoldDB" id="A0A174AAT2"/>
<dbReference type="EMBL" id="CYZA01000006">
    <property type="protein sequence ID" value="CUN85323.1"/>
    <property type="molecule type" value="Genomic_DNA"/>
</dbReference>
<dbReference type="Proteomes" id="UP000095447">
    <property type="component" value="Unassembled WGS sequence"/>
</dbReference>
<organism evidence="1 2">
    <name type="scientific">Blautia obeum</name>
    <dbReference type="NCBI Taxonomy" id="40520"/>
    <lineage>
        <taxon>Bacteria</taxon>
        <taxon>Bacillati</taxon>
        <taxon>Bacillota</taxon>
        <taxon>Clostridia</taxon>
        <taxon>Lachnospirales</taxon>
        <taxon>Lachnospiraceae</taxon>
        <taxon>Blautia</taxon>
    </lineage>
</organism>
<name>A0A174AAT2_9FIRM</name>
<proteinExistence type="predicted"/>
<reference evidence="1 2" key="1">
    <citation type="submission" date="2015-09" db="EMBL/GenBank/DDBJ databases">
        <authorList>
            <consortium name="Pathogen Informatics"/>
        </authorList>
    </citation>
    <scope>NUCLEOTIDE SEQUENCE [LARGE SCALE GENOMIC DNA]</scope>
    <source>
        <strain evidence="1 2">2789STDY5608838</strain>
    </source>
</reference>